<protein>
    <recommendedName>
        <fullName evidence="1">Lambda phage tail tube protein N-terminal domain-containing protein</fullName>
    </recommendedName>
</protein>
<sequence length="148" mass="15734">MADANGNSEAQIGWGSEFWLANAAGVLTELDEVTEIPLAEETADDVEVTHFKSPGRRKEYKAGLIEPGEGTLMVNYIPGSPTDVLLRAAHNDGKTRAYKAIIPDGDGTWEVTGFLIVKSRARAVPIGDRMTQSISVRFTGATGEAAGA</sequence>
<reference evidence="3" key="1">
    <citation type="submission" date="2016-01" db="EMBL/GenBank/DDBJ databases">
        <title>Draft genome of Chromobacterium sp. F49.</title>
        <authorList>
            <person name="Hong K.W."/>
        </authorList>
    </citation>
    <scope>NUCLEOTIDE SEQUENCE [LARGE SCALE GENOMIC DNA]</scope>
    <source>
        <strain evidence="3">CN3</strain>
    </source>
</reference>
<organism evidence="2 3">
    <name type="scientific">Sphingomonas hankookensis</name>
    <dbReference type="NCBI Taxonomy" id="563996"/>
    <lineage>
        <taxon>Bacteria</taxon>
        <taxon>Pseudomonadati</taxon>
        <taxon>Pseudomonadota</taxon>
        <taxon>Alphaproteobacteria</taxon>
        <taxon>Sphingomonadales</taxon>
        <taxon>Sphingomonadaceae</taxon>
        <taxon>Sphingomonas</taxon>
    </lineage>
</organism>
<dbReference type="InterPro" id="IPR032494">
    <property type="entry name" value="Phage_TTP_N"/>
</dbReference>
<comment type="caution">
    <text evidence="2">The sequence shown here is derived from an EMBL/GenBank/DDBJ whole genome shotgun (WGS) entry which is preliminary data.</text>
</comment>
<feature type="domain" description="Lambda phage tail tube protein N-terminal" evidence="1">
    <location>
        <begin position="28"/>
        <end position="141"/>
    </location>
</feature>
<dbReference type="Proteomes" id="UP000076609">
    <property type="component" value="Unassembled WGS sequence"/>
</dbReference>
<accession>A0ABR5Y8U2</accession>
<evidence type="ECO:0000313" key="2">
    <source>
        <dbReference type="EMBL" id="KZE09129.1"/>
    </source>
</evidence>
<evidence type="ECO:0000259" key="1">
    <source>
        <dbReference type="Pfam" id="PF16461"/>
    </source>
</evidence>
<dbReference type="EMBL" id="LQQO01000056">
    <property type="protein sequence ID" value="KZE09129.1"/>
    <property type="molecule type" value="Genomic_DNA"/>
</dbReference>
<dbReference type="RefSeq" id="WP_066693504.1">
    <property type="nucleotide sequence ID" value="NZ_LQQO01000056.1"/>
</dbReference>
<dbReference type="Pfam" id="PF16461">
    <property type="entry name" value="Phage_TTP_12"/>
    <property type="match status" value="1"/>
</dbReference>
<proteinExistence type="predicted"/>
<gene>
    <name evidence="2" type="ORF">AVT10_06680</name>
</gene>
<keyword evidence="3" id="KW-1185">Reference proteome</keyword>
<name>A0ABR5Y8U2_9SPHN</name>
<evidence type="ECO:0000313" key="3">
    <source>
        <dbReference type="Proteomes" id="UP000076609"/>
    </source>
</evidence>
<dbReference type="Gene3D" id="4.10.410.40">
    <property type="match status" value="1"/>
</dbReference>